<organism evidence="3 4">
    <name type="scientific">Thiohalocapsa halophila</name>
    <dbReference type="NCBI Taxonomy" id="69359"/>
    <lineage>
        <taxon>Bacteria</taxon>
        <taxon>Pseudomonadati</taxon>
        <taxon>Pseudomonadota</taxon>
        <taxon>Gammaproteobacteria</taxon>
        <taxon>Chromatiales</taxon>
        <taxon>Chromatiaceae</taxon>
        <taxon>Thiohalocapsa</taxon>
    </lineage>
</organism>
<dbReference type="PANTHER" id="PTHR33352">
    <property type="entry name" value="SLR1095 PROTEIN"/>
    <property type="match status" value="1"/>
</dbReference>
<accession>A0ABS1CPF5</accession>
<evidence type="ECO:0000259" key="2">
    <source>
        <dbReference type="Pfam" id="PF05685"/>
    </source>
</evidence>
<evidence type="ECO:0000313" key="4">
    <source>
        <dbReference type="Proteomes" id="UP000748752"/>
    </source>
</evidence>
<name>A0ABS1CPF5_9GAMM</name>
<dbReference type="RefSeq" id="WP_200241424.1">
    <property type="nucleotide sequence ID" value="NZ_NRRV01000074.1"/>
</dbReference>
<feature type="region of interest" description="Disordered" evidence="1">
    <location>
        <begin position="226"/>
        <end position="275"/>
    </location>
</feature>
<dbReference type="Proteomes" id="UP000748752">
    <property type="component" value="Unassembled WGS sequence"/>
</dbReference>
<dbReference type="Gene3D" id="3.90.1570.10">
    <property type="entry name" value="tt1808, chain A"/>
    <property type="match status" value="1"/>
</dbReference>
<feature type="domain" description="Putative restriction endonuclease" evidence="2">
    <location>
        <begin position="12"/>
        <end position="167"/>
    </location>
</feature>
<dbReference type="PANTHER" id="PTHR33352:SF3">
    <property type="entry name" value="SLR1612 PROTEIN"/>
    <property type="match status" value="1"/>
</dbReference>
<comment type="caution">
    <text evidence="3">The sequence shown here is derived from an EMBL/GenBank/DDBJ whole genome shotgun (WGS) entry which is preliminary data.</text>
</comment>
<reference evidence="3 4" key="1">
    <citation type="journal article" date="2020" name="Microorganisms">
        <title>Osmotic Adaptation and Compatible Solute Biosynthesis of Phototrophic Bacteria as Revealed from Genome Analyses.</title>
        <authorList>
            <person name="Imhoff J.F."/>
            <person name="Rahn T."/>
            <person name="Kunzel S."/>
            <person name="Keller A."/>
            <person name="Neulinger S.C."/>
        </authorList>
    </citation>
    <scope>NUCLEOTIDE SEQUENCE [LARGE SCALE GENOMIC DNA]</scope>
    <source>
        <strain evidence="3 4">DSM 6210</strain>
    </source>
</reference>
<protein>
    <recommendedName>
        <fullName evidence="2">Putative restriction endonuclease domain-containing protein</fullName>
    </recommendedName>
</protein>
<evidence type="ECO:0000313" key="3">
    <source>
        <dbReference type="EMBL" id="MBK1633251.1"/>
    </source>
</evidence>
<proteinExistence type="predicted"/>
<feature type="compositionally biased region" description="Basic and acidic residues" evidence="1">
    <location>
        <begin position="227"/>
        <end position="238"/>
    </location>
</feature>
<dbReference type="InterPro" id="IPR012296">
    <property type="entry name" value="Nuclease_put_TT1808"/>
</dbReference>
<gene>
    <name evidence="3" type="ORF">CKO31_21345</name>
</gene>
<sequence>MSDTALRLPTLPTEDDLPCDDGEPMETLRHRLQMELLIHGLTPWARARGDCFVGGNMFLYFSSEQLRDKDFRGPDVFAVLGVSPHERKSWVVWDEEKAPDVIIELLSDSTAQTDKIEKKRIYQDRLRVAEYFWFDPWNPEDFAGFTLTDGRYRPLTPDAPGRIPSPLLNLSLRWWDGEYAGIETRWLRWADADGNILPTDTEAAQAAAQAAQAAAQAAQTEAATAKADADAARTEAHTAKSAAAASAAEAKTAQADAAATKAEAAAAEARARDAEAELERLRARLAEGKDRDG</sequence>
<dbReference type="CDD" id="cd06260">
    <property type="entry name" value="DUF820-like"/>
    <property type="match status" value="1"/>
</dbReference>
<evidence type="ECO:0000256" key="1">
    <source>
        <dbReference type="SAM" id="MobiDB-lite"/>
    </source>
</evidence>
<dbReference type="InterPro" id="IPR011335">
    <property type="entry name" value="Restrct_endonuc-II-like"/>
</dbReference>
<dbReference type="SUPFAM" id="SSF52980">
    <property type="entry name" value="Restriction endonuclease-like"/>
    <property type="match status" value="1"/>
</dbReference>
<dbReference type="Pfam" id="PF05685">
    <property type="entry name" value="Uma2"/>
    <property type="match status" value="1"/>
</dbReference>
<dbReference type="EMBL" id="NRRV01000074">
    <property type="protein sequence ID" value="MBK1633251.1"/>
    <property type="molecule type" value="Genomic_DNA"/>
</dbReference>
<dbReference type="InterPro" id="IPR008538">
    <property type="entry name" value="Uma2"/>
</dbReference>
<keyword evidence="4" id="KW-1185">Reference proteome</keyword>
<feature type="compositionally biased region" description="Low complexity" evidence="1">
    <location>
        <begin position="239"/>
        <end position="268"/>
    </location>
</feature>